<evidence type="ECO:0000256" key="1">
    <source>
        <dbReference type="ARBA" id="ARBA00022722"/>
    </source>
</evidence>
<keyword evidence="4" id="KW-0378">Hydrolase</keyword>
<dbReference type="GO" id="GO:0003676">
    <property type="term" value="F:nucleic acid binding"/>
    <property type="evidence" value="ECO:0007669"/>
    <property type="project" value="InterPro"/>
</dbReference>
<reference evidence="10 11" key="1">
    <citation type="journal article" date="2010" name="Science">
        <title>Genomic comparison of the ants Camponotus floridanus and Harpegnathos saltator.</title>
        <authorList>
            <person name="Bonasio R."/>
            <person name="Zhang G."/>
            <person name="Ye C."/>
            <person name="Mutti N.S."/>
            <person name="Fang X."/>
            <person name="Qin N."/>
            <person name="Donahue G."/>
            <person name="Yang P."/>
            <person name="Li Q."/>
            <person name="Li C."/>
            <person name="Zhang P."/>
            <person name="Huang Z."/>
            <person name="Berger S.L."/>
            <person name="Reinberg D."/>
            <person name="Wang J."/>
            <person name="Liebig J."/>
        </authorList>
    </citation>
    <scope>NUCLEOTIDE SEQUENCE [LARGE SCALE GENOMIC DNA]</scope>
    <source>
        <strain evidence="11">C129</strain>
    </source>
</reference>
<evidence type="ECO:0000256" key="8">
    <source>
        <dbReference type="ARBA" id="ARBA00022932"/>
    </source>
</evidence>
<keyword evidence="11" id="KW-1185">Reference proteome</keyword>
<dbReference type="InParanoid" id="E2AGI0"/>
<evidence type="ECO:0000256" key="3">
    <source>
        <dbReference type="ARBA" id="ARBA00022759"/>
    </source>
</evidence>
<keyword evidence="1" id="KW-0540">Nuclease</keyword>
<keyword evidence="6" id="KW-0229">DNA integration</keyword>
<dbReference type="InterPro" id="IPR039537">
    <property type="entry name" value="Retrotran_Ty1/copia-like"/>
</dbReference>
<dbReference type="GO" id="GO:0016787">
    <property type="term" value="F:hydrolase activity"/>
    <property type="evidence" value="ECO:0007669"/>
    <property type="project" value="UniProtKB-KW"/>
</dbReference>
<dbReference type="PANTHER" id="PTHR42648">
    <property type="entry name" value="TRANSPOSASE, PUTATIVE-RELATED"/>
    <property type="match status" value="1"/>
</dbReference>
<dbReference type="GO" id="GO:0003964">
    <property type="term" value="F:RNA-directed DNA polymerase activity"/>
    <property type="evidence" value="ECO:0007669"/>
    <property type="project" value="UniProtKB-KW"/>
</dbReference>
<proteinExistence type="predicted"/>
<feature type="non-terminal residue" evidence="10">
    <location>
        <position position="64"/>
    </location>
</feature>
<keyword evidence="2" id="KW-0479">Metal-binding</keyword>
<dbReference type="InterPro" id="IPR036397">
    <property type="entry name" value="RNaseH_sf"/>
</dbReference>
<dbReference type="GO" id="GO:0046872">
    <property type="term" value="F:metal ion binding"/>
    <property type="evidence" value="ECO:0007669"/>
    <property type="project" value="UniProtKB-KW"/>
</dbReference>
<keyword evidence="7" id="KW-0695">RNA-directed DNA polymerase</keyword>
<keyword evidence="8" id="KW-0808">Transferase</keyword>
<dbReference type="InterPro" id="IPR012337">
    <property type="entry name" value="RNaseH-like_sf"/>
</dbReference>
<dbReference type="GO" id="GO:0006310">
    <property type="term" value="P:DNA recombination"/>
    <property type="evidence" value="ECO:0007669"/>
    <property type="project" value="UniProtKB-KW"/>
</dbReference>
<name>E2AGI0_CAMFO</name>
<dbReference type="Proteomes" id="UP000000311">
    <property type="component" value="Unassembled WGS sequence"/>
</dbReference>
<keyword evidence="5" id="KW-0460">Magnesium</keyword>
<dbReference type="AlphaFoldDB" id="E2AGI0"/>
<keyword evidence="3" id="KW-0255">Endonuclease</keyword>
<evidence type="ECO:0000256" key="7">
    <source>
        <dbReference type="ARBA" id="ARBA00022918"/>
    </source>
</evidence>
<dbReference type="EMBL" id="GL439315">
    <property type="protein sequence ID" value="EFN67459.1"/>
    <property type="molecule type" value="Genomic_DNA"/>
</dbReference>
<dbReference type="Gene3D" id="3.30.420.10">
    <property type="entry name" value="Ribonuclease H-like superfamily/Ribonuclease H"/>
    <property type="match status" value="1"/>
</dbReference>
<keyword evidence="8" id="KW-0548">Nucleotidyltransferase</keyword>
<keyword evidence="8" id="KW-0239">DNA-directed DNA polymerase</keyword>
<evidence type="ECO:0000313" key="10">
    <source>
        <dbReference type="EMBL" id="EFN67459.1"/>
    </source>
</evidence>
<keyword evidence="9" id="KW-0233">DNA recombination</keyword>
<evidence type="ECO:0000256" key="2">
    <source>
        <dbReference type="ARBA" id="ARBA00022723"/>
    </source>
</evidence>
<dbReference type="SUPFAM" id="SSF53098">
    <property type="entry name" value="Ribonuclease H-like"/>
    <property type="match status" value="1"/>
</dbReference>
<evidence type="ECO:0000256" key="5">
    <source>
        <dbReference type="ARBA" id="ARBA00022842"/>
    </source>
</evidence>
<gene>
    <name evidence="10" type="ORF">EAG_00017</name>
</gene>
<organism evidence="11">
    <name type="scientific">Camponotus floridanus</name>
    <name type="common">Florida carpenter ant</name>
    <dbReference type="NCBI Taxonomy" id="104421"/>
    <lineage>
        <taxon>Eukaryota</taxon>
        <taxon>Metazoa</taxon>
        <taxon>Ecdysozoa</taxon>
        <taxon>Arthropoda</taxon>
        <taxon>Hexapoda</taxon>
        <taxon>Insecta</taxon>
        <taxon>Pterygota</taxon>
        <taxon>Neoptera</taxon>
        <taxon>Endopterygota</taxon>
        <taxon>Hymenoptera</taxon>
        <taxon>Apocrita</taxon>
        <taxon>Aculeata</taxon>
        <taxon>Formicoidea</taxon>
        <taxon>Formicidae</taxon>
        <taxon>Formicinae</taxon>
        <taxon>Camponotus</taxon>
    </lineage>
</organism>
<evidence type="ECO:0000313" key="11">
    <source>
        <dbReference type="Proteomes" id="UP000000311"/>
    </source>
</evidence>
<feature type="non-terminal residue" evidence="10">
    <location>
        <position position="1"/>
    </location>
</feature>
<evidence type="ECO:0000256" key="6">
    <source>
        <dbReference type="ARBA" id="ARBA00022908"/>
    </source>
</evidence>
<evidence type="ECO:0000256" key="9">
    <source>
        <dbReference type="ARBA" id="ARBA00023172"/>
    </source>
</evidence>
<dbReference type="PANTHER" id="PTHR42648:SF11">
    <property type="entry name" value="TRANSPOSON TY4-P GAG-POL POLYPROTEIN"/>
    <property type="match status" value="1"/>
</dbReference>
<dbReference type="GO" id="GO:0015074">
    <property type="term" value="P:DNA integration"/>
    <property type="evidence" value="ECO:0007669"/>
    <property type="project" value="UniProtKB-KW"/>
</dbReference>
<evidence type="ECO:0000256" key="4">
    <source>
        <dbReference type="ARBA" id="ARBA00022801"/>
    </source>
</evidence>
<protein>
    <submittedName>
        <fullName evidence="10">Copia protein</fullName>
    </submittedName>
</protein>
<sequence length="64" mass="7448">QCNGMAERENRTLCDTARSLLFNTNLSKKDRLLLWTEAVGTAAYLRNRIPNRGIVNTTPYKEWY</sequence>
<dbReference type="GO" id="GO:0004519">
    <property type="term" value="F:endonuclease activity"/>
    <property type="evidence" value="ECO:0007669"/>
    <property type="project" value="UniProtKB-KW"/>
</dbReference>
<accession>E2AGI0</accession>
<dbReference type="GO" id="GO:0003887">
    <property type="term" value="F:DNA-directed DNA polymerase activity"/>
    <property type="evidence" value="ECO:0007669"/>
    <property type="project" value="UniProtKB-KW"/>
</dbReference>